<reference evidence="2 3" key="1">
    <citation type="submission" date="2020-08" db="EMBL/GenBank/DDBJ databases">
        <authorList>
            <person name="Newling K."/>
            <person name="Davey J."/>
            <person name="Forrester S."/>
        </authorList>
    </citation>
    <scope>NUCLEOTIDE SEQUENCE [LARGE SCALE GENOMIC DNA]</scope>
    <source>
        <strain evidence="3">Crithidia deanei Carvalho (ATCC PRA-265)</strain>
    </source>
</reference>
<evidence type="ECO:0000256" key="1">
    <source>
        <dbReference type="SAM" id="MobiDB-lite"/>
    </source>
</evidence>
<feature type="compositionally biased region" description="Basic and acidic residues" evidence="1">
    <location>
        <begin position="11"/>
        <end position="28"/>
    </location>
</feature>
<feature type="compositionally biased region" description="Basic and acidic residues" evidence="1">
    <location>
        <begin position="37"/>
        <end position="51"/>
    </location>
</feature>
<organism evidence="2 3">
    <name type="scientific">Angomonas deanei</name>
    <dbReference type="NCBI Taxonomy" id="59799"/>
    <lineage>
        <taxon>Eukaryota</taxon>
        <taxon>Discoba</taxon>
        <taxon>Euglenozoa</taxon>
        <taxon>Kinetoplastea</taxon>
        <taxon>Metakinetoplastina</taxon>
        <taxon>Trypanosomatida</taxon>
        <taxon>Trypanosomatidae</taxon>
        <taxon>Strigomonadinae</taxon>
        <taxon>Angomonas</taxon>
    </lineage>
</organism>
<proteinExistence type="predicted"/>
<dbReference type="Proteomes" id="UP000515908">
    <property type="component" value="Chromosome 04"/>
</dbReference>
<feature type="region of interest" description="Disordered" evidence="1">
    <location>
        <begin position="1"/>
        <end position="73"/>
    </location>
</feature>
<accession>A0A7G2C9T1</accession>
<evidence type="ECO:0000313" key="3">
    <source>
        <dbReference type="Proteomes" id="UP000515908"/>
    </source>
</evidence>
<name>A0A7G2C9T1_9TRYP</name>
<dbReference type="EMBL" id="LR877148">
    <property type="protein sequence ID" value="CAD2214772.1"/>
    <property type="molecule type" value="Genomic_DNA"/>
</dbReference>
<protein>
    <submittedName>
        <fullName evidence="2">Uncharacterized protein</fullName>
    </submittedName>
</protein>
<keyword evidence="3" id="KW-1185">Reference proteome</keyword>
<evidence type="ECO:0000313" key="2">
    <source>
        <dbReference type="EMBL" id="CAD2214772.1"/>
    </source>
</evidence>
<gene>
    <name evidence="2" type="ORF">ADEAN_000222300</name>
</gene>
<sequence length="73" mass="8485">MLKYGIKRRRTEFEPESTKAEKLKKELDALNDTAPTAEKETIKEDERKSEEGDVTNVSQENSVKKVKKEEDEE</sequence>
<dbReference type="AlphaFoldDB" id="A0A7G2C9T1"/>
<dbReference type="VEuPathDB" id="TriTrypDB:ADEAN_000222300"/>
<feature type="compositionally biased region" description="Basic residues" evidence="1">
    <location>
        <begin position="1"/>
        <end position="10"/>
    </location>
</feature>